<evidence type="ECO:0000313" key="2">
    <source>
        <dbReference type="Proteomes" id="UP000476837"/>
    </source>
</evidence>
<name>A0A6L3AQQ4_AZOBR</name>
<dbReference type="Proteomes" id="UP000476837">
    <property type="component" value="Unassembled WGS sequence"/>
</dbReference>
<protein>
    <recommendedName>
        <fullName evidence="3">IS110 family transposase</fullName>
    </recommendedName>
</protein>
<dbReference type="EMBL" id="QOKV01000050">
    <property type="protein sequence ID" value="KAA0676232.1"/>
    <property type="molecule type" value="Genomic_DNA"/>
</dbReference>
<sequence length="64" mass="6648">MGDGPMNSTIFVGLDVHKATVSVAVAEGTRGGEVRSFGTVANRAEAIEKLVGRLARDGYRLGSV</sequence>
<proteinExistence type="predicted"/>
<accession>A0A6L3AQQ4</accession>
<gene>
    <name evidence="1" type="ORF">DS837_31205</name>
</gene>
<evidence type="ECO:0000313" key="1">
    <source>
        <dbReference type="EMBL" id="KAA0676232.1"/>
    </source>
</evidence>
<dbReference type="AlphaFoldDB" id="A0A6L3AQQ4"/>
<reference evidence="1 2" key="1">
    <citation type="submission" date="2018-07" db="EMBL/GenBank/DDBJ databases">
        <title>Genome sequence of Roseomonas fauriae ATCC 49958.</title>
        <authorList>
            <person name="Sant'Anna F.H."/>
            <person name="Baldani J.I."/>
            <person name="Zilli J.E."/>
            <person name="Reis V.M."/>
            <person name="Hartmann A."/>
            <person name="Cruz L."/>
            <person name="de Souza E.M."/>
            <person name="de Oliveira Pedrosa F."/>
            <person name="Passaglia L.M.P."/>
        </authorList>
    </citation>
    <scope>NUCLEOTIDE SEQUENCE [LARGE SCALE GENOMIC DNA]</scope>
    <source>
        <strain evidence="1 2">ATCC 49958</strain>
    </source>
</reference>
<comment type="caution">
    <text evidence="1">The sequence shown here is derived from an EMBL/GenBank/DDBJ whole genome shotgun (WGS) entry which is preliminary data.</text>
</comment>
<organism evidence="1 2">
    <name type="scientific">Azospirillum brasilense</name>
    <dbReference type="NCBI Taxonomy" id="192"/>
    <lineage>
        <taxon>Bacteria</taxon>
        <taxon>Pseudomonadati</taxon>
        <taxon>Pseudomonadota</taxon>
        <taxon>Alphaproteobacteria</taxon>
        <taxon>Rhodospirillales</taxon>
        <taxon>Azospirillaceae</taxon>
        <taxon>Azospirillum</taxon>
    </lineage>
</organism>
<evidence type="ECO:0008006" key="3">
    <source>
        <dbReference type="Google" id="ProtNLM"/>
    </source>
</evidence>